<evidence type="ECO:0000313" key="3">
    <source>
        <dbReference type="Proteomes" id="UP000322084"/>
    </source>
</evidence>
<dbReference type="PANTHER" id="PTHR43677">
    <property type="entry name" value="SHORT-CHAIN DEHYDROGENASE/REDUCTASE"/>
    <property type="match status" value="1"/>
</dbReference>
<dbReference type="InterPro" id="IPR051397">
    <property type="entry name" value="Zn-ADH-like_protein"/>
</dbReference>
<evidence type="ECO:0000313" key="2">
    <source>
        <dbReference type="EMBL" id="GEQ97949.1"/>
    </source>
</evidence>
<dbReference type="AlphaFoldDB" id="A0A5A7MSU4"/>
<dbReference type="SUPFAM" id="SSF50129">
    <property type="entry name" value="GroES-like"/>
    <property type="match status" value="1"/>
</dbReference>
<dbReference type="CDD" id="cd08241">
    <property type="entry name" value="QOR1"/>
    <property type="match status" value="1"/>
</dbReference>
<dbReference type="InterPro" id="IPR013149">
    <property type="entry name" value="ADH-like_C"/>
</dbReference>
<protein>
    <submittedName>
        <fullName evidence="2">NADPH:quinone oxidoreductase</fullName>
    </submittedName>
</protein>
<dbReference type="EMBL" id="BKCL01000004">
    <property type="protein sequence ID" value="GEQ97949.1"/>
    <property type="molecule type" value="Genomic_DNA"/>
</dbReference>
<proteinExistence type="predicted"/>
<organism evidence="2 3">
    <name type="scientific">Iodidimonas gelatinilytica</name>
    <dbReference type="NCBI Taxonomy" id="1236966"/>
    <lineage>
        <taxon>Bacteria</taxon>
        <taxon>Pseudomonadati</taxon>
        <taxon>Pseudomonadota</taxon>
        <taxon>Alphaproteobacteria</taxon>
        <taxon>Iodidimonadales</taxon>
        <taxon>Iodidimonadaceae</taxon>
        <taxon>Iodidimonas</taxon>
    </lineage>
</organism>
<dbReference type="RefSeq" id="WP_150000332.1">
    <property type="nucleotide sequence ID" value="NZ_BKCL01000004.1"/>
</dbReference>
<name>A0A5A7MSU4_9PROT</name>
<dbReference type="Gene3D" id="3.90.180.10">
    <property type="entry name" value="Medium-chain alcohol dehydrogenases, catalytic domain"/>
    <property type="match status" value="1"/>
</dbReference>
<dbReference type="InterPro" id="IPR013154">
    <property type="entry name" value="ADH-like_N"/>
</dbReference>
<dbReference type="InterPro" id="IPR020843">
    <property type="entry name" value="ER"/>
</dbReference>
<dbReference type="InterPro" id="IPR036291">
    <property type="entry name" value="NAD(P)-bd_dom_sf"/>
</dbReference>
<evidence type="ECO:0000259" key="1">
    <source>
        <dbReference type="SMART" id="SM00829"/>
    </source>
</evidence>
<sequence length="327" mass="34424">MKAIRVHEPGELDMLKVEEVASPQMKSGHIRIGVRACGINFADILIVKGLYQEKPPLPFTPGGEVAGEVLEVAPDVKGIKPGDRVMSMIGTGGLAEEALVAADMALPIPKSVSFEAAAAFSVAYGTSHVALAHRAGLKSGETLLVHGAAGGVGLTAVEIGKLMGATVIAVASTREKLDVAKSKGADHLINSKTENLRERVKEITNGRGADVIYDPVGGASFDQSLRCIAFEGRIIVIGFASGTIPQIPANLLLVKNISVVGLYWGSYAKKRPEILMGSMHQLMTWLGEGKITPHISHAEPLSNAVEALRALEERRSTGKVVVTMGAD</sequence>
<dbReference type="SMART" id="SM00829">
    <property type="entry name" value="PKS_ER"/>
    <property type="match status" value="1"/>
</dbReference>
<reference evidence="2 3" key="1">
    <citation type="submission" date="2019-09" db="EMBL/GenBank/DDBJ databases">
        <title>NBRP : Genome information of microbial organism related human and environment.</title>
        <authorList>
            <person name="Hattori M."/>
            <person name="Oshima K."/>
            <person name="Inaba H."/>
            <person name="Suda W."/>
            <person name="Sakamoto M."/>
            <person name="Iino T."/>
            <person name="Kitahara M."/>
            <person name="Oshida Y."/>
            <person name="Iida T."/>
            <person name="Kudo T."/>
            <person name="Itoh T."/>
            <person name="Ohkuma M."/>
        </authorList>
    </citation>
    <scope>NUCLEOTIDE SEQUENCE [LARGE SCALE GENOMIC DNA]</scope>
    <source>
        <strain evidence="2 3">Hi-2</strain>
    </source>
</reference>
<dbReference type="Gene3D" id="3.40.50.720">
    <property type="entry name" value="NAD(P)-binding Rossmann-like Domain"/>
    <property type="match status" value="1"/>
</dbReference>
<accession>A0A5A7MSU4</accession>
<dbReference type="InterPro" id="IPR011032">
    <property type="entry name" value="GroES-like_sf"/>
</dbReference>
<dbReference type="PANTHER" id="PTHR43677:SF4">
    <property type="entry name" value="QUINONE OXIDOREDUCTASE-LIKE PROTEIN 2"/>
    <property type="match status" value="1"/>
</dbReference>
<dbReference type="SUPFAM" id="SSF51735">
    <property type="entry name" value="NAD(P)-binding Rossmann-fold domains"/>
    <property type="match status" value="1"/>
</dbReference>
<dbReference type="Pfam" id="PF00107">
    <property type="entry name" value="ADH_zinc_N"/>
    <property type="match status" value="1"/>
</dbReference>
<dbReference type="Pfam" id="PF08240">
    <property type="entry name" value="ADH_N"/>
    <property type="match status" value="1"/>
</dbReference>
<dbReference type="GO" id="GO:0016491">
    <property type="term" value="F:oxidoreductase activity"/>
    <property type="evidence" value="ECO:0007669"/>
    <property type="project" value="InterPro"/>
</dbReference>
<dbReference type="Proteomes" id="UP000322084">
    <property type="component" value="Unassembled WGS sequence"/>
</dbReference>
<gene>
    <name evidence="2" type="ORF">JCM17844_15860</name>
</gene>
<comment type="caution">
    <text evidence="2">The sequence shown here is derived from an EMBL/GenBank/DDBJ whole genome shotgun (WGS) entry which is preliminary data.</text>
</comment>
<feature type="domain" description="Enoyl reductase (ER)" evidence="1">
    <location>
        <begin position="10"/>
        <end position="322"/>
    </location>
</feature>